<keyword evidence="3" id="KW-1185">Reference proteome</keyword>
<dbReference type="OrthoDB" id="6417048at2759"/>
<dbReference type="AlphaFoldDB" id="A0A8T0EY04"/>
<keyword evidence="1" id="KW-0732">Signal</keyword>
<feature type="signal peptide" evidence="1">
    <location>
        <begin position="1"/>
        <end position="20"/>
    </location>
</feature>
<gene>
    <name evidence="2" type="ORF">HNY73_012730</name>
</gene>
<comment type="caution">
    <text evidence="2">The sequence shown here is derived from an EMBL/GenBank/DDBJ whole genome shotgun (WGS) entry which is preliminary data.</text>
</comment>
<dbReference type="OMA" id="TWTHISH"/>
<reference evidence="2" key="2">
    <citation type="submission" date="2020-06" db="EMBL/GenBank/DDBJ databases">
        <authorList>
            <person name="Sheffer M."/>
        </authorList>
    </citation>
    <scope>NUCLEOTIDE SEQUENCE</scope>
</reference>
<sequence length="239" mass="27794">MKLCHFFLLGCTLGFLGTDAQLLTDRPLPIDQLLQIVWDPGALIHMWTALDQLYNIALGWRSAAKTVITLPFREGRSMDHIRFQEPRKYKYWHRQMDVPHWERFNAIYSGQPSASVQMPVKQHYMLPPPQFLVHPQDIFPPGWAQNLAVANRDDKRLRDIKHLLQTKAFLDKLAQTNGKLNEKQPNIPIPLFFSNSNGALTSNPETRLRMFLKLMKQLGDMHTSRVDFDDSKEENGYNR</sequence>
<evidence type="ECO:0000256" key="1">
    <source>
        <dbReference type="SAM" id="SignalP"/>
    </source>
</evidence>
<dbReference type="Proteomes" id="UP000807504">
    <property type="component" value="Unassembled WGS sequence"/>
</dbReference>
<evidence type="ECO:0000313" key="2">
    <source>
        <dbReference type="EMBL" id="KAF8782447.1"/>
    </source>
</evidence>
<name>A0A8T0EY04_ARGBR</name>
<accession>A0A8T0EY04</accession>
<dbReference type="EMBL" id="JABXBU010001863">
    <property type="protein sequence ID" value="KAF8782447.1"/>
    <property type="molecule type" value="Genomic_DNA"/>
</dbReference>
<evidence type="ECO:0000313" key="3">
    <source>
        <dbReference type="Proteomes" id="UP000807504"/>
    </source>
</evidence>
<proteinExistence type="predicted"/>
<feature type="chain" id="PRO_5035881077" evidence="1">
    <location>
        <begin position="21"/>
        <end position="239"/>
    </location>
</feature>
<reference evidence="2" key="1">
    <citation type="journal article" date="2020" name="bioRxiv">
        <title>Chromosome-level reference genome of the European wasp spider Argiope bruennichi: a resource for studies on range expansion and evolutionary adaptation.</title>
        <authorList>
            <person name="Sheffer M.M."/>
            <person name="Hoppe A."/>
            <person name="Krehenwinkel H."/>
            <person name="Uhl G."/>
            <person name="Kuss A.W."/>
            <person name="Jensen L."/>
            <person name="Jensen C."/>
            <person name="Gillespie R.G."/>
            <person name="Hoff K.J."/>
            <person name="Prost S."/>
        </authorList>
    </citation>
    <scope>NUCLEOTIDE SEQUENCE</scope>
</reference>
<protein>
    <submittedName>
        <fullName evidence="2">Uncharacterized protein</fullName>
    </submittedName>
</protein>
<organism evidence="2 3">
    <name type="scientific">Argiope bruennichi</name>
    <name type="common">Wasp spider</name>
    <name type="synonym">Aranea bruennichi</name>
    <dbReference type="NCBI Taxonomy" id="94029"/>
    <lineage>
        <taxon>Eukaryota</taxon>
        <taxon>Metazoa</taxon>
        <taxon>Ecdysozoa</taxon>
        <taxon>Arthropoda</taxon>
        <taxon>Chelicerata</taxon>
        <taxon>Arachnida</taxon>
        <taxon>Araneae</taxon>
        <taxon>Araneomorphae</taxon>
        <taxon>Entelegynae</taxon>
        <taxon>Araneoidea</taxon>
        <taxon>Araneidae</taxon>
        <taxon>Argiope</taxon>
    </lineage>
</organism>